<dbReference type="AlphaFoldDB" id="A0AAV1KT80"/>
<keyword evidence="1" id="KW-0472">Membrane</keyword>
<dbReference type="Proteomes" id="UP001314205">
    <property type="component" value="Unassembled WGS sequence"/>
</dbReference>
<feature type="transmembrane region" description="Helical" evidence="1">
    <location>
        <begin position="209"/>
        <end position="232"/>
    </location>
</feature>
<comment type="caution">
    <text evidence="2">The sequence shown here is derived from an EMBL/GenBank/DDBJ whole genome shotgun (WGS) entry which is preliminary data.</text>
</comment>
<dbReference type="EMBL" id="CAVLGL010000079">
    <property type="protein sequence ID" value="CAK1585715.1"/>
    <property type="molecule type" value="Genomic_DNA"/>
</dbReference>
<sequence>MLRHSLVLIKQPVILLPREKEKCSRIAYFVIVQCVLVFAGSATIHLCVWSPENSTNDYDKLARIMYLFDSDACGYELRSSLAISNLILSNDTQGFNVLPIKWQPAIVTVSTRFSAKTRRYIELSIAVHLVWILSAIILRIFVGTTSTIRFVRFCLATFFYLSISVVIFDLSMAIVYATDIKKSLTKGMILRYSGWSVEMMLKNYDDFGGWIPIIAAVCWMRGIFIMFINIYCCRSLHLMIRGIRKREVKRRLTITENSPLPEASTENPSDDTVLYYRTGEYVPYVDNKRRIRF</sequence>
<evidence type="ECO:0000313" key="3">
    <source>
        <dbReference type="Proteomes" id="UP001314205"/>
    </source>
</evidence>
<feature type="transmembrane region" description="Helical" evidence="1">
    <location>
        <begin position="153"/>
        <end position="177"/>
    </location>
</feature>
<keyword evidence="1" id="KW-1133">Transmembrane helix</keyword>
<gene>
    <name evidence="2" type="ORF">PARMNEM_LOCUS6758</name>
</gene>
<evidence type="ECO:0000313" key="2">
    <source>
        <dbReference type="EMBL" id="CAK1585715.1"/>
    </source>
</evidence>
<proteinExistence type="predicted"/>
<keyword evidence="3" id="KW-1185">Reference proteome</keyword>
<keyword evidence="1" id="KW-0812">Transmembrane</keyword>
<organism evidence="2 3">
    <name type="scientific">Parnassius mnemosyne</name>
    <name type="common">clouded apollo</name>
    <dbReference type="NCBI Taxonomy" id="213953"/>
    <lineage>
        <taxon>Eukaryota</taxon>
        <taxon>Metazoa</taxon>
        <taxon>Ecdysozoa</taxon>
        <taxon>Arthropoda</taxon>
        <taxon>Hexapoda</taxon>
        <taxon>Insecta</taxon>
        <taxon>Pterygota</taxon>
        <taxon>Neoptera</taxon>
        <taxon>Endopterygota</taxon>
        <taxon>Lepidoptera</taxon>
        <taxon>Glossata</taxon>
        <taxon>Ditrysia</taxon>
        <taxon>Papilionoidea</taxon>
        <taxon>Papilionidae</taxon>
        <taxon>Parnassiinae</taxon>
        <taxon>Parnassini</taxon>
        <taxon>Parnassius</taxon>
        <taxon>Driopa</taxon>
    </lineage>
</organism>
<reference evidence="2 3" key="1">
    <citation type="submission" date="2023-11" db="EMBL/GenBank/DDBJ databases">
        <authorList>
            <person name="Hedman E."/>
            <person name="Englund M."/>
            <person name="Stromberg M."/>
            <person name="Nyberg Akerstrom W."/>
            <person name="Nylinder S."/>
            <person name="Jareborg N."/>
            <person name="Kallberg Y."/>
            <person name="Kronander E."/>
        </authorList>
    </citation>
    <scope>NUCLEOTIDE SEQUENCE [LARGE SCALE GENOMIC DNA]</scope>
</reference>
<feature type="transmembrane region" description="Helical" evidence="1">
    <location>
        <begin position="26"/>
        <end position="51"/>
    </location>
</feature>
<accession>A0AAV1KT80</accession>
<feature type="transmembrane region" description="Helical" evidence="1">
    <location>
        <begin position="120"/>
        <end position="141"/>
    </location>
</feature>
<protein>
    <submittedName>
        <fullName evidence="2">Uncharacterized protein</fullName>
    </submittedName>
</protein>
<evidence type="ECO:0000256" key="1">
    <source>
        <dbReference type="SAM" id="Phobius"/>
    </source>
</evidence>
<name>A0AAV1KT80_9NEOP</name>